<dbReference type="EMBL" id="JARKIF010000013">
    <property type="protein sequence ID" value="KAJ7624571.1"/>
    <property type="molecule type" value="Genomic_DNA"/>
</dbReference>
<evidence type="ECO:0000313" key="3">
    <source>
        <dbReference type="EMBL" id="KAJ7624571.1"/>
    </source>
</evidence>
<keyword evidence="2" id="KW-0472">Membrane</keyword>
<evidence type="ECO:0000313" key="4">
    <source>
        <dbReference type="Proteomes" id="UP001221142"/>
    </source>
</evidence>
<accession>A0AAD7BL99</accession>
<keyword evidence="2" id="KW-0812">Transmembrane</keyword>
<feature type="compositionally biased region" description="Polar residues" evidence="1">
    <location>
        <begin position="193"/>
        <end position="202"/>
    </location>
</feature>
<comment type="caution">
    <text evidence="3">The sequence shown here is derived from an EMBL/GenBank/DDBJ whole genome shotgun (WGS) entry which is preliminary data.</text>
</comment>
<dbReference type="AlphaFoldDB" id="A0AAD7BL99"/>
<gene>
    <name evidence="3" type="ORF">FB45DRAFT_1086366</name>
</gene>
<feature type="region of interest" description="Disordered" evidence="1">
    <location>
        <begin position="368"/>
        <end position="392"/>
    </location>
</feature>
<sequence>MYVYRPRRRASGSAFRFRGRDFNPNAEGCNPFNNPAGNGPCGVEDFCFELGTTESIQCVCTTIDYFLDEACGVCANDQPQNWSSYAEEFNCGNEPSAMPNLPTTIPVPPSDESVIQPVTFDAKRAVSLADSSPPTPVSQSASSASATAVALAQSQSSSPTHGSSRSSMSSVQSTASSGPSSSSTSTDGPSSLPAPTSPSGSQHHGLPTAAIIGIVVGSILFLSLTLLLCRYCRRRRSPIAAGSLQHLDASESPREEHDTSTIPPGPHAEGTIRPYSVFYSNIPATAGYGGGKFNSPVVPPIAHPFHPFKSFARPADVDFQSVSGSPPDHTTVGRLRKQIAAQEARIQELESRTQMTLTLPPLLRDDAASGVSIPTTGRLPPMYSDGGRGSIL</sequence>
<evidence type="ECO:0000256" key="2">
    <source>
        <dbReference type="SAM" id="Phobius"/>
    </source>
</evidence>
<keyword evidence="4" id="KW-1185">Reference proteome</keyword>
<feature type="transmembrane region" description="Helical" evidence="2">
    <location>
        <begin position="206"/>
        <end position="229"/>
    </location>
</feature>
<feature type="compositionally biased region" description="Basic and acidic residues" evidence="1">
    <location>
        <begin position="248"/>
        <end position="259"/>
    </location>
</feature>
<evidence type="ECO:0008006" key="5">
    <source>
        <dbReference type="Google" id="ProtNLM"/>
    </source>
</evidence>
<protein>
    <recommendedName>
        <fullName evidence="5">Extracellular membrane protein CFEM domain-containing protein</fullName>
    </recommendedName>
</protein>
<proteinExistence type="predicted"/>
<reference evidence="3" key="1">
    <citation type="submission" date="2023-03" db="EMBL/GenBank/DDBJ databases">
        <title>Massive genome expansion in bonnet fungi (Mycena s.s.) driven by repeated elements and novel gene families across ecological guilds.</title>
        <authorList>
            <consortium name="Lawrence Berkeley National Laboratory"/>
            <person name="Harder C.B."/>
            <person name="Miyauchi S."/>
            <person name="Viragh M."/>
            <person name="Kuo A."/>
            <person name="Thoen E."/>
            <person name="Andreopoulos B."/>
            <person name="Lu D."/>
            <person name="Skrede I."/>
            <person name="Drula E."/>
            <person name="Henrissat B."/>
            <person name="Morin E."/>
            <person name="Kohler A."/>
            <person name="Barry K."/>
            <person name="LaButti K."/>
            <person name="Morin E."/>
            <person name="Salamov A."/>
            <person name="Lipzen A."/>
            <person name="Mereny Z."/>
            <person name="Hegedus B."/>
            <person name="Baldrian P."/>
            <person name="Stursova M."/>
            <person name="Weitz H."/>
            <person name="Taylor A."/>
            <person name="Grigoriev I.V."/>
            <person name="Nagy L.G."/>
            <person name="Martin F."/>
            <person name="Kauserud H."/>
        </authorList>
    </citation>
    <scope>NUCLEOTIDE SEQUENCE</scope>
    <source>
        <strain evidence="3">9284</strain>
    </source>
</reference>
<organism evidence="3 4">
    <name type="scientific">Roridomyces roridus</name>
    <dbReference type="NCBI Taxonomy" id="1738132"/>
    <lineage>
        <taxon>Eukaryota</taxon>
        <taxon>Fungi</taxon>
        <taxon>Dikarya</taxon>
        <taxon>Basidiomycota</taxon>
        <taxon>Agaricomycotina</taxon>
        <taxon>Agaricomycetes</taxon>
        <taxon>Agaricomycetidae</taxon>
        <taxon>Agaricales</taxon>
        <taxon>Marasmiineae</taxon>
        <taxon>Mycenaceae</taxon>
        <taxon>Roridomyces</taxon>
    </lineage>
</organism>
<keyword evidence="2" id="KW-1133">Transmembrane helix</keyword>
<dbReference type="Proteomes" id="UP001221142">
    <property type="component" value="Unassembled WGS sequence"/>
</dbReference>
<feature type="compositionally biased region" description="Low complexity" evidence="1">
    <location>
        <begin position="137"/>
        <end position="191"/>
    </location>
</feature>
<feature type="region of interest" description="Disordered" evidence="1">
    <location>
        <begin position="126"/>
        <end position="203"/>
    </location>
</feature>
<evidence type="ECO:0000256" key="1">
    <source>
        <dbReference type="SAM" id="MobiDB-lite"/>
    </source>
</evidence>
<name>A0AAD7BL99_9AGAR</name>
<feature type="region of interest" description="Disordered" evidence="1">
    <location>
        <begin position="244"/>
        <end position="268"/>
    </location>
</feature>